<evidence type="ECO:0000256" key="1">
    <source>
        <dbReference type="SAM" id="MobiDB-lite"/>
    </source>
</evidence>
<dbReference type="AlphaFoldDB" id="A0A6V8MMG5"/>
<feature type="compositionally biased region" description="Polar residues" evidence="1">
    <location>
        <begin position="22"/>
        <end position="43"/>
    </location>
</feature>
<dbReference type="Proteomes" id="UP000556026">
    <property type="component" value="Unassembled WGS sequence"/>
</dbReference>
<sequence>MNSLKAAGTTKGSRHIPVTAKNAAQQRGRTGMKNASGNTARKSSTGKRGGKS</sequence>
<proteinExistence type="predicted"/>
<reference evidence="3" key="1">
    <citation type="submission" date="2020-06" db="EMBL/GenBank/DDBJ databases">
        <title>Draft genomic sequence of Geomonas sp. Red330.</title>
        <authorList>
            <person name="Itoh H."/>
            <person name="Zhenxing X."/>
            <person name="Ushijima N."/>
            <person name="Masuda Y."/>
            <person name="Shiratori Y."/>
            <person name="Senoo K."/>
        </authorList>
    </citation>
    <scope>NUCLEOTIDE SEQUENCE [LARGE SCALE GENOMIC DNA]</scope>
    <source>
        <strain evidence="3">Red330</strain>
    </source>
</reference>
<comment type="caution">
    <text evidence="2">The sequence shown here is derived from an EMBL/GenBank/DDBJ whole genome shotgun (WGS) entry which is preliminary data.</text>
</comment>
<accession>A0A6V8MMG5</accession>
<organism evidence="2 3">
    <name type="scientific">Geomonas silvestris</name>
    <dbReference type="NCBI Taxonomy" id="2740184"/>
    <lineage>
        <taxon>Bacteria</taxon>
        <taxon>Pseudomonadati</taxon>
        <taxon>Thermodesulfobacteriota</taxon>
        <taxon>Desulfuromonadia</taxon>
        <taxon>Geobacterales</taxon>
        <taxon>Geobacteraceae</taxon>
        <taxon>Geomonas</taxon>
    </lineage>
</organism>
<protein>
    <submittedName>
        <fullName evidence="2">Uncharacterized protein</fullName>
    </submittedName>
</protein>
<keyword evidence="3" id="KW-1185">Reference proteome</keyword>
<evidence type="ECO:0000313" key="3">
    <source>
        <dbReference type="Proteomes" id="UP000556026"/>
    </source>
</evidence>
<evidence type="ECO:0000313" key="2">
    <source>
        <dbReference type="EMBL" id="GFO61235.1"/>
    </source>
</evidence>
<gene>
    <name evidence="2" type="ORF">GMST_35600</name>
</gene>
<feature type="region of interest" description="Disordered" evidence="1">
    <location>
        <begin position="1"/>
        <end position="52"/>
    </location>
</feature>
<dbReference type="EMBL" id="BLXX01000012">
    <property type="protein sequence ID" value="GFO61235.1"/>
    <property type="molecule type" value="Genomic_DNA"/>
</dbReference>
<name>A0A6V8MMG5_9BACT</name>